<dbReference type="InterPro" id="IPR036249">
    <property type="entry name" value="Thioredoxin-like_sf"/>
</dbReference>
<accession>A0ABV2B178</accession>
<dbReference type="SFLD" id="SFLDG00358">
    <property type="entry name" value="Main_(cytGST)"/>
    <property type="match status" value="1"/>
</dbReference>
<dbReference type="InterPro" id="IPR004045">
    <property type="entry name" value="Glutathione_S-Trfase_N"/>
</dbReference>
<sequence length="205" mass="23331">MKLYQSDRAPNPRRARMFMAEKGIDLDQVEIINLDIMAGENLTDEYKTKNPLGGVPTLELDNGTCIAESMAISRYFEEIHPEPPLMGTNPEEKAIIEMWNRRMELNLLFPVAMAFRNLSRAFEDRETCSTEYGEISFERATKMFGFLNKHLANSEYIAGESYSVADITALCTVDFARVVKLRIGEEQTHLKRWHDSVSARASAKA</sequence>
<evidence type="ECO:0000259" key="1">
    <source>
        <dbReference type="PROSITE" id="PS50404"/>
    </source>
</evidence>
<dbReference type="InterPro" id="IPR034345">
    <property type="entry name" value="Gtt2-like_N"/>
</dbReference>
<dbReference type="Pfam" id="PF13417">
    <property type="entry name" value="GST_N_3"/>
    <property type="match status" value="1"/>
</dbReference>
<dbReference type="EMBL" id="APND01000002">
    <property type="protein sequence ID" value="MES1929277.1"/>
    <property type="molecule type" value="Genomic_DNA"/>
</dbReference>
<dbReference type="PANTHER" id="PTHR43986">
    <property type="entry name" value="ELONGATION FACTOR 1-GAMMA"/>
    <property type="match status" value="1"/>
</dbReference>
<feature type="domain" description="GST N-terminal" evidence="1">
    <location>
        <begin position="1"/>
        <end position="84"/>
    </location>
</feature>
<dbReference type="InterPro" id="IPR050802">
    <property type="entry name" value="EF-GSTs"/>
</dbReference>
<dbReference type="PROSITE" id="PS50404">
    <property type="entry name" value="GST_NTER"/>
    <property type="match status" value="1"/>
</dbReference>
<keyword evidence="4" id="KW-1185">Reference proteome</keyword>
<dbReference type="InterPro" id="IPR036282">
    <property type="entry name" value="Glutathione-S-Trfase_C_sf"/>
</dbReference>
<dbReference type="CDD" id="cd03051">
    <property type="entry name" value="GST_N_GTT2_like"/>
    <property type="match status" value="1"/>
</dbReference>
<dbReference type="InterPro" id="IPR040079">
    <property type="entry name" value="Glutathione_S-Trfase"/>
</dbReference>
<gene>
    <name evidence="3" type="ORF">SADO_08472</name>
</gene>
<dbReference type="Gene3D" id="3.40.30.10">
    <property type="entry name" value="Glutaredoxin"/>
    <property type="match status" value="1"/>
</dbReference>
<dbReference type="SUPFAM" id="SSF47616">
    <property type="entry name" value="GST C-terminal domain-like"/>
    <property type="match status" value="1"/>
</dbReference>
<dbReference type="InterPro" id="IPR004046">
    <property type="entry name" value="GST_C"/>
</dbReference>
<dbReference type="SFLD" id="SFLDS00019">
    <property type="entry name" value="Glutathione_Transferase_(cytos"/>
    <property type="match status" value="1"/>
</dbReference>
<dbReference type="PANTHER" id="PTHR43986:SF1">
    <property type="entry name" value="ELONGATION FACTOR 1-GAMMA"/>
    <property type="match status" value="1"/>
</dbReference>
<protein>
    <submittedName>
        <fullName evidence="3">Glutathione S-transferase</fullName>
    </submittedName>
</protein>
<evidence type="ECO:0000313" key="3">
    <source>
        <dbReference type="EMBL" id="MES1929277.1"/>
    </source>
</evidence>
<dbReference type="Proteomes" id="UP001460888">
    <property type="component" value="Unassembled WGS sequence"/>
</dbReference>
<dbReference type="SUPFAM" id="SSF52833">
    <property type="entry name" value="Thioredoxin-like"/>
    <property type="match status" value="1"/>
</dbReference>
<dbReference type="InterPro" id="IPR010987">
    <property type="entry name" value="Glutathione-S-Trfase_C-like"/>
</dbReference>
<dbReference type="Pfam" id="PF00043">
    <property type="entry name" value="GST_C"/>
    <property type="match status" value="1"/>
</dbReference>
<proteinExistence type="predicted"/>
<comment type="caution">
    <text evidence="3">The sequence shown here is derived from an EMBL/GenBank/DDBJ whole genome shotgun (WGS) entry which is preliminary data.</text>
</comment>
<organism evidence="3 4">
    <name type="scientific">Salinisphaera dokdonensis CL-ES53</name>
    <dbReference type="NCBI Taxonomy" id="1304272"/>
    <lineage>
        <taxon>Bacteria</taxon>
        <taxon>Pseudomonadati</taxon>
        <taxon>Pseudomonadota</taxon>
        <taxon>Gammaproteobacteria</taxon>
        <taxon>Salinisphaerales</taxon>
        <taxon>Salinisphaeraceae</taxon>
        <taxon>Salinisphaera</taxon>
    </lineage>
</organism>
<dbReference type="Gene3D" id="1.20.1050.10">
    <property type="match status" value="1"/>
</dbReference>
<name>A0ABV2B178_9GAMM</name>
<feature type="domain" description="GST C-terminal" evidence="2">
    <location>
        <begin position="89"/>
        <end position="205"/>
    </location>
</feature>
<evidence type="ECO:0000313" key="4">
    <source>
        <dbReference type="Proteomes" id="UP001460888"/>
    </source>
</evidence>
<dbReference type="RefSeq" id="WP_353110768.1">
    <property type="nucleotide sequence ID" value="NZ_APND01000002.1"/>
</dbReference>
<dbReference type="PROSITE" id="PS50405">
    <property type="entry name" value="GST_CTER"/>
    <property type="match status" value="1"/>
</dbReference>
<evidence type="ECO:0000259" key="2">
    <source>
        <dbReference type="PROSITE" id="PS50405"/>
    </source>
</evidence>
<reference evidence="3 4" key="1">
    <citation type="submission" date="2013-03" db="EMBL/GenBank/DDBJ databases">
        <title>Salinisphaera dokdonensis CL-ES53 Genome Sequencing.</title>
        <authorList>
            <person name="Li C."/>
            <person name="Lai Q."/>
            <person name="Shao Z."/>
        </authorList>
    </citation>
    <scope>NUCLEOTIDE SEQUENCE [LARGE SCALE GENOMIC DNA]</scope>
    <source>
        <strain evidence="3 4">CL-ES53</strain>
    </source>
</reference>